<dbReference type="PANTHER" id="PTHR34047">
    <property type="entry name" value="NUCLEAR INTRON MATURASE 1, MITOCHONDRIAL-RELATED"/>
    <property type="match status" value="1"/>
</dbReference>
<protein>
    <submittedName>
        <fullName evidence="3">Reverse transcriptase/maturase family protein</fullName>
    </submittedName>
</protein>
<comment type="function">
    <text evidence="1">Poorly processive, error-prone DNA polymerase involved in untargeted mutagenesis. Copies undamaged DNA at stalled replication forks, which arise in vivo from mismatched or misaligned primer ends. These misaligned primers can be extended by PolIV. Exhibits no 3'-5' exonuclease (proofreading) activity. May be involved in translesional synthesis, in conjunction with the beta clamp from PolIII.</text>
</comment>
<organism evidence="3 4">
    <name type="scientific">Phoenicibacter congonensis</name>
    <dbReference type="NCBI Taxonomy" id="1944646"/>
    <lineage>
        <taxon>Bacteria</taxon>
        <taxon>Bacillati</taxon>
        <taxon>Actinomycetota</taxon>
        <taxon>Coriobacteriia</taxon>
        <taxon>Eggerthellales</taxon>
        <taxon>Eggerthellaceae</taxon>
        <taxon>Phoenicibacter</taxon>
    </lineage>
</organism>
<dbReference type="InterPro" id="IPR043128">
    <property type="entry name" value="Rev_trsase/Diguanyl_cyclase"/>
</dbReference>
<evidence type="ECO:0000259" key="2">
    <source>
        <dbReference type="PROSITE" id="PS50878"/>
    </source>
</evidence>
<keyword evidence="3" id="KW-0548">Nucleotidyltransferase</keyword>
<evidence type="ECO:0000313" key="4">
    <source>
        <dbReference type="Proteomes" id="UP001168575"/>
    </source>
</evidence>
<dbReference type="InterPro" id="IPR000477">
    <property type="entry name" value="RT_dom"/>
</dbReference>
<keyword evidence="3" id="KW-0808">Transferase</keyword>
<gene>
    <name evidence="3" type="ORF">Q3982_08075</name>
</gene>
<dbReference type="InterPro" id="IPR051083">
    <property type="entry name" value="GrpII_Intron_Splice-Mob/Def"/>
</dbReference>
<keyword evidence="4" id="KW-1185">Reference proteome</keyword>
<keyword evidence="3" id="KW-0695">RNA-directed DNA polymerase</keyword>
<dbReference type="EMBL" id="JAUMVS010000235">
    <property type="protein sequence ID" value="MDO4842613.1"/>
    <property type="molecule type" value="Genomic_DNA"/>
</dbReference>
<comment type="caution">
    <text evidence="3">The sequence shown here is derived from an EMBL/GenBank/DDBJ whole genome shotgun (WGS) entry which is preliminary data.</text>
</comment>
<dbReference type="InterPro" id="IPR043502">
    <property type="entry name" value="DNA/RNA_pol_sf"/>
</dbReference>
<dbReference type="PANTHER" id="PTHR34047:SF8">
    <property type="entry name" value="PROTEIN YKFC"/>
    <property type="match status" value="1"/>
</dbReference>
<dbReference type="Pfam" id="PF00078">
    <property type="entry name" value="RVT_1"/>
    <property type="match status" value="1"/>
</dbReference>
<dbReference type="AlphaFoldDB" id="A0AA43RIU9"/>
<name>A0AA43RIU9_9ACTN</name>
<dbReference type="PROSITE" id="PS50878">
    <property type="entry name" value="RT_POL"/>
    <property type="match status" value="1"/>
</dbReference>
<feature type="domain" description="Reverse transcriptase" evidence="2">
    <location>
        <begin position="1"/>
        <end position="276"/>
    </location>
</feature>
<proteinExistence type="predicted"/>
<evidence type="ECO:0000313" key="3">
    <source>
        <dbReference type="EMBL" id="MDO4842613.1"/>
    </source>
</evidence>
<dbReference type="Proteomes" id="UP001168575">
    <property type="component" value="Unassembled WGS sequence"/>
</dbReference>
<evidence type="ECO:0000256" key="1">
    <source>
        <dbReference type="ARBA" id="ARBA00025589"/>
    </source>
</evidence>
<accession>A0AA43RIU9</accession>
<dbReference type="SUPFAM" id="SSF56672">
    <property type="entry name" value="DNA/RNA polymerases"/>
    <property type="match status" value="1"/>
</dbReference>
<dbReference type="GO" id="GO:0003964">
    <property type="term" value="F:RNA-directed DNA polymerase activity"/>
    <property type="evidence" value="ECO:0007669"/>
    <property type="project" value="UniProtKB-KW"/>
</dbReference>
<dbReference type="Gene3D" id="3.30.70.270">
    <property type="match status" value="1"/>
</dbReference>
<dbReference type="CDD" id="cd01651">
    <property type="entry name" value="RT_G2_intron"/>
    <property type="match status" value="1"/>
</dbReference>
<sequence length="403" mass="46415">MKNDSLLDRLSDHSEWEAFYEYKNSLACPKRFARELRAFIDAREYLPVCAEISAGGDFPLPKKAVISKMSTAKKRVVYTYPRPENTVLKLLTHLLIRKYDCVFPDNLYSFRVGRTAKDAIRRITRVNGIRRMYSYKVDIHDYFNSVPAETLLPMLADVIGEDGRLYSFLASLLLEKRVLEKWAPVEERKGIMAGTPLSAFYANLFLSELDRRFAERGAVYARYSDDIIVFAPTREECEAYAAEIREFLRRRSLEVNPAKERFSAPEEGFVFLGFSVMGDKIDIAPATVAKLKGKMRRKRDALRRWSDRSGAGGERAAAAFIRVFNRKLLDGADDGELTWSRWFFSVINTDGSLREIDSYAQDCIRYLVSGRHTKARFGVRYSDMKALGYRSLLHEYYAFADEK</sequence>
<reference evidence="3" key="1">
    <citation type="submission" date="2023-07" db="EMBL/GenBank/DDBJ databases">
        <title>Between Cages and Wild: Unraveling the Impact of Captivity on Animal Microbiomes and Antimicrobial Resistance.</title>
        <authorList>
            <person name="Schmartz G.P."/>
            <person name="Rehner J."/>
            <person name="Schuff M.J."/>
            <person name="Becker S.L."/>
            <person name="Kravczyk M."/>
            <person name="Gurevich A."/>
            <person name="Francke R."/>
            <person name="Mueller R."/>
            <person name="Keller V."/>
            <person name="Keller A."/>
        </authorList>
    </citation>
    <scope>NUCLEOTIDE SEQUENCE</scope>
    <source>
        <strain evidence="3">S12M_St_49</strain>
    </source>
</reference>